<evidence type="ECO:0000256" key="1">
    <source>
        <dbReference type="SAM" id="Phobius"/>
    </source>
</evidence>
<keyword evidence="1" id="KW-1133">Transmembrane helix</keyword>
<organism evidence="2 3">
    <name type="scientific">Ganoderma sinense ZZ0214-1</name>
    <dbReference type="NCBI Taxonomy" id="1077348"/>
    <lineage>
        <taxon>Eukaryota</taxon>
        <taxon>Fungi</taxon>
        <taxon>Dikarya</taxon>
        <taxon>Basidiomycota</taxon>
        <taxon>Agaricomycotina</taxon>
        <taxon>Agaricomycetes</taxon>
        <taxon>Polyporales</taxon>
        <taxon>Polyporaceae</taxon>
        <taxon>Ganoderma</taxon>
    </lineage>
</organism>
<keyword evidence="1" id="KW-0812">Transmembrane</keyword>
<accession>A0A2G8RNS5</accession>
<dbReference type="EMBL" id="AYKW01000068">
    <property type="protein sequence ID" value="PIL23151.1"/>
    <property type="molecule type" value="Genomic_DNA"/>
</dbReference>
<keyword evidence="1" id="KW-0472">Membrane</keyword>
<name>A0A2G8RNS5_9APHY</name>
<proteinExistence type="predicted"/>
<dbReference type="Proteomes" id="UP000230002">
    <property type="component" value="Unassembled WGS sequence"/>
</dbReference>
<comment type="caution">
    <text evidence="2">The sequence shown here is derived from an EMBL/GenBank/DDBJ whole genome shotgun (WGS) entry which is preliminary data.</text>
</comment>
<gene>
    <name evidence="2" type="ORF">GSI_14460</name>
</gene>
<keyword evidence="3" id="KW-1185">Reference proteome</keyword>
<evidence type="ECO:0000313" key="2">
    <source>
        <dbReference type="EMBL" id="PIL23151.1"/>
    </source>
</evidence>
<dbReference type="OrthoDB" id="2756329at2759"/>
<protein>
    <submittedName>
        <fullName evidence="2">Uncharacterized protein</fullName>
    </submittedName>
</protein>
<feature type="transmembrane region" description="Helical" evidence="1">
    <location>
        <begin position="9"/>
        <end position="28"/>
    </location>
</feature>
<dbReference type="AlphaFoldDB" id="A0A2G8RNS5"/>
<evidence type="ECO:0000313" key="3">
    <source>
        <dbReference type="Proteomes" id="UP000230002"/>
    </source>
</evidence>
<sequence>MFPTLLNHWFLYFAITIPVVVLTLQAIAPDTQTIAPPPCVATVQYPGASDQTPDVESGRADGLPVGCDIASWSDDRSIVFIMAYNPADPPYIALSTPNAWYCDGAETPAEDSDAWKRVIALVAELTPKTICLVVSPVLDCELAPYPFQPIVQVLFPEDQATLQSSDAESKVVRFRLFKKECVSYFSLRFSDPLEFWDCVRLISNVLCEAEGHRSDLVIRMSQAIDSIPSHQPGRAAECLCANQEHVPQKFPICEVL</sequence>
<reference evidence="2 3" key="1">
    <citation type="journal article" date="2015" name="Sci. Rep.">
        <title>Chromosome-level genome map provides insights into diverse defense mechanisms in the medicinal fungus Ganoderma sinense.</title>
        <authorList>
            <person name="Zhu Y."/>
            <person name="Xu J."/>
            <person name="Sun C."/>
            <person name="Zhou S."/>
            <person name="Xu H."/>
            <person name="Nelson D.R."/>
            <person name="Qian J."/>
            <person name="Song J."/>
            <person name="Luo H."/>
            <person name="Xiang L."/>
            <person name="Li Y."/>
            <person name="Xu Z."/>
            <person name="Ji A."/>
            <person name="Wang L."/>
            <person name="Lu S."/>
            <person name="Hayward A."/>
            <person name="Sun W."/>
            <person name="Li X."/>
            <person name="Schwartz D.C."/>
            <person name="Wang Y."/>
            <person name="Chen S."/>
        </authorList>
    </citation>
    <scope>NUCLEOTIDE SEQUENCE [LARGE SCALE GENOMIC DNA]</scope>
    <source>
        <strain evidence="2 3">ZZ0214-1</strain>
    </source>
</reference>